<gene>
    <name evidence="4" type="ORF">PF021_05460</name>
</gene>
<dbReference type="PIRSF" id="PIRSF000390">
    <property type="entry name" value="PLP_StrS"/>
    <property type="match status" value="1"/>
</dbReference>
<proteinExistence type="inferred from homology"/>
<dbReference type="SUPFAM" id="SSF53383">
    <property type="entry name" value="PLP-dependent transferases"/>
    <property type="match status" value="1"/>
</dbReference>
<dbReference type="PANTHER" id="PTHR30244:SF36">
    <property type="entry name" value="3-OXO-GLUCOSE-6-PHOSPHATE:GLUTAMATE AMINOTRANSFERASE"/>
    <property type="match status" value="1"/>
</dbReference>
<dbReference type="CDD" id="cd00616">
    <property type="entry name" value="AHBA_syn"/>
    <property type="match status" value="1"/>
</dbReference>
<keyword evidence="1 3" id="KW-0663">Pyridoxal phosphate</keyword>
<comment type="similarity">
    <text evidence="2 3">Belongs to the DegT/DnrJ/EryC1 family.</text>
</comment>
<evidence type="ECO:0000256" key="1">
    <source>
        <dbReference type="ARBA" id="ARBA00022898"/>
    </source>
</evidence>
<dbReference type="RefSeq" id="WP_271021417.1">
    <property type="nucleotide sequence ID" value="NZ_JAQHXR010000002.1"/>
</dbReference>
<dbReference type="PANTHER" id="PTHR30244">
    <property type="entry name" value="TRANSAMINASE"/>
    <property type="match status" value="1"/>
</dbReference>
<comment type="caution">
    <text evidence="4">The sequence shown here is derived from an EMBL/GenBank/DDBJ whole genome shotgun (WGS) entry which is preliminary data.</text>
</comment>
<keyword evidence="4" id="KW-0032">Aminotransferase</keyword>
<dbReference type="InterPro" id="IPR015421">
    <property type="entry name" value="PyrdxlP-dep_Trfase_major"/>
</dbReference>
<reference evidence="4 5" key="1">
    <citation type="submission" date="2023-01" db="EMBL/GenBank/DDBJ databases">
        <title>Description of Helicobacter ibis sp. nov. isolated from faecal droppings of black-faced ibis (Theristicus melanopis).</title>
        <authorList>
            <person name="Lopez-Cantillo M."/>
            <person name="Vidal-Veuthey B."/>
            <person name="Mella A."/>
            <person name="De La Haba R."/>
            <person name="Collado L."/>
        </authorList>
    </citation>
    <scope>NUCLEOTIDE SEQUENCE [LARGE SCALE GENOMIC DNA]</scope>
    <source>
        <strain evidence="4 5">A82</strain>
    </source>
</reference>
<organism evidence="4 5">
    <name type="scientific">Helicobacter ibis</name>
    <dbReference type="NCBI Taxonomy" id="2962633"/>
    <lineage>
        <taxon>Bacteria</taxon>
        <taxon>Pseudomonadati</taxon>
        <taxon>Campylobacterota</taxon>
        <taxon>Epsilonproteobacteria</taxon>
        <taxon>Campylobacterales</taxon>
        <taxon>Helicobacteraceae</taxon>
        <taxon>Helicobacter</taxon>
    </lineage>
</organism>
<dbReference type="InterPro" id="IPR015424">
    <property type="entry name" value="PyrdxlP-dep_Trfase"/>
</dbReference>
<dbReference type="EMBL" id="JAQHXR010000002">
    <property type="protein sequence ID" value="MDA3969121.1"/>
    <property type="molecule type" value="Genomic_DNA"/>
</dbReference>
<evidence type="ECO:0000313" key="4">
    <source>
        <dbReference type="EMBL" id="MDA3969121.1"/>
    </source>
</evidence>
<keyword evidence="5" id="KW-1185">Reference proteome</keyword>
<dbReference type="InterPro" id="IPR000653">
    <property type="entry name" value="DegT/StrS_aminotransferase"/>
</dbReference>
<dbReference type="InterPro" id="IPR015422">
    <property type="entry name" value="PyrdxlP-dep_Trfase_small"/>
</dbReference>
<protein>
    <submittedName>
        <fullName evidence="4">DegT/DnrJ/EryC1/StrS family aminotransferase</fullName>
    </submittedName>
</protein>
<dbReference type="Pfam" id="PF01041">
    <property type="entry name" value="DegT_DnrJ_EryC1"/>
    <property type="match status" value="1"/>
</dbReference>
<evidence type="ECO:0000256" key="2">
    <source>
        <dbReference type="ARBA" id="ARBA00037999"/>
    </source>
</evidence>
<name>A0ABT4VEJ0_9HELI</name>
<keyword evidence="4" id="KW-0808">Transferase</keyword>
<evidence type="ECO:0000256" key="3">
    <source>
        <dbReference type="RuleBase" id="RU004508"/>
    </source>
</evidence>
<dbReference type="GO" id="GO:0008483">
    <property type="term" value="F:transaminase activity"/>
    <property type="evidence" value="ECO:0007669"/>
    <property type="project" value="UniProtKB-KW"/>
</dbReference>
<dbReference type="Proteomes" id="UP001210261">
    <property type="component" value="Unassembled WGS sequence"/>
</dbReference>
<sequence>MIRFMNLAVTESERDSLIQVILQVFNHGIFINGPELTEFESKIAKFHNRKYANGVCSGSGALLYALRALEIGMGDEVITTSLSWIATANAIASSGATPIFADVDSDLNINIESIEKLITHKTKAILPVHYAGRVCKIDEVLKLAKENNLKVLEDASQAIGASKNGILAGSFGDVSAFSLNPMKVLGALGEAGVVLSDNKEIKERIDILRYNGTINKESCIAVSLNGRMDTLQASILLERLRTFTNIIEKRREIAYYYHKHLEDVVKTPLENEGEKNSWYSYTIMGEDRDYLQKYLLEHGIETKIQHPILMPEQIAYKGSKCIIDNAQKIVKQILCIPANEKITKNEQDYIIERIRRFYGK</sequence>
<dbReference type="Gene3D" id="3.40.640.10">
    <property type="entry name" value="Type I PLP-dependent aspartate aminotransferase-like (Major domain)"/>
    <property type="match status" value="1"/>
</dbReference>
<evidence type="ECO:0000313" key="5">
    <source>
        <dbReference type="Proteomes" id="UP001210261"/>
    </source>
</evidence>
<dbReference type="Gene3D" id="3.90.1150.10">
    <property type="entry name" value="Aspartate Aminotransferase, domain 1"/>
    <property type="match status" value="1"/>
</dbReference>
<accession>A0ABT4VEJ0</accession>